<dbReference type="Proteomes" id="UP000246410">
    <property type="component" value="Unassembled WGS sequence"/>
</dbReference>
<comment type="caution">
    <text evidence="2">The sequence shown here is derived from an EMBL/GenBank/DDBJ whole genome shotgun (WGS) entry which is preliminary data.</text>
</comment>
<accession>A0A317NCI9</accession>
<reference evidence="2 3" key="1">
    <citation type="submission" date="2018-05" db="EMBL/GenBank/DDBJ databases">
        <title>Genomic Encyclopedia of Type Strains, Phase IV (KMG-IV): sequencing the most valuable type-strain genomes for metagenomic binning, comparative biology and taxonomic classification.</title>
        <authorList>
            <person name="Goeker M."/>
        </authorList>
    </citation>
    <scope>NUCLEOTIDE SEQUENCE [LARGE SCALE GENOMIC DNA]</scope>
    <source>
        <strain evidence="2 3">DSM 44717</strain>
    </source>
</reference>
<evidence type="ECO:0000313" key="2">
    <source>
        <dbReference type="EMBL" id="PWV72772.1"/>
    </source>
</evidence>
<feature type="domain" description="Carbohydrate kinase PfkB" evidence="1">
    <location>
        <begin position="196"/>
        <end position="315"/>
    </location>
</feature>
<protein>
    <submittedName>
        <fullName evidence="2">PfkB family carbohydrate kinase</fullName>
    </submittedName>
</protein>
<dbReference type="InterPro" id="IPR011611">
    <property type="entry name" value="PfkB_dom"/>
</dbReference>
<dbReference type="GO" id="GO:0033786">
    <property type="term" value="F:heptose-1-phosphate adenylyltransferase activity"/>
    <property type="evidence" value="ECO:0007669"/>
    <property type="project" value="TreeGrafter"/>
</dbReference>
<dbReference type="AlphaFoldDB" id="A0A317NCI9"/>
<gene>
    <name evidence="2" type="ORF">DFR69_10883</name>
</gene>
<evidence type="ECO:0000259" key="1">
    <source>
        <dbReference type="Pfam" id="PF00294"/>
    </source>
</evidence>
<dbReference type="Gene3D" id="3.40.1190.20">
    <property type="match status" value="1"/>
</dbReference>
<dbReference type="PANTHER" id="PTHR46969">
    <property type="entry name" value="BIFUNCTIONAL PROTEIN HLDE"/>
    <property type="match status" value="1"/>
</dbReference>
<dbReference type="GO" id="GO:0033785">
    <property type="term" value="F:heptose 7-phosphate kinase activity"/>
    <property type="evidence" value="ECO:0007669"/>
    <property type="project" value="TreeGrafter"/>
</dbReference>
<name>A0A317NCI9_9NOCA</name>
<evidence type="ECO:0000313" key="3">
    <source>
        <dbReference type="Proteomes" id="UP000246410"/>
    </source>
</evidence>
<dbReference type="SUPFAM" id="SSF53613">
    <property type="entry name" value="Ribokinase-like"/>
    <property type="match status" value="1"/>
</dbReference>
<keyword evidence="2" id="KW-0418">Kinase</keyword>
<dbReference type="InterPro" id="IPR029056">
    <property type="entry name" value="Ribokinase-like"/>
</dbReference>
<dbReference type="Pfam" id="PF00294">
    <property type="entry name" value="PfkB"/>
    <property type="match status" value="1"/>
</dbReference>
<sequence>MTTHHSMGGTVTSHPGPIVVLGDVFLDIDVDGHCERYGQDDAPIVDVTATRYRPGGAGLAARLAAGDADEVVLIGGFADDHAGHQLRALLEPYVQVIGVPLHGTTICKQRVCADGSCAGGVGGERRVLARCDSGDGKVAPGPMPAEVDTALARASGVLVSDYGHGMTAHPQIRSLLRTLAHRIPVVWDPHPLGSLPIPDTAIVTPNRGETMRLLGSASTIRDAATLARRWSAHAVAVTLGAEGAYLCGERFPAALRVRVPPERRAGAGADNCGAGDRFAAAVTVVLAEGESAEPAVRHAVHAAAEFVCHGGASSVAEPEPAAVAAMAAAADVVGWR</sequence>
<dbReference type="EMBL" id="QGTL01000008">
    <property type="protein sequence ID" value="PWV72772.1"/>
    <property type="molecule type" value="Genomic_DNA"/>
</dbReference>
<proteinExistence type="predicted"/>
<keyword evidence="2" id="KW-0808">Transferase</keyword>
<dbReference type="GO" id="GO:0005829">
    <property type="term" value="C:cytosol"/>
    <property type="evidence" value="ECO:0007669"/>
    <property type="project" value="TreeGrafter"/>
</dbReference>
<organism evidence="2 3">
    <name type="scientific">Nocardia neocaledoniensis</name>
    <dbReference type="NCBI Taxonomy" id="236511"/>
    <lineage>
        <taxon>Bacteria</taxon>
        <taxon>Bacillati</taxon>
        <taxon>Actinomycetota</taxon>
        <taxon>Actinomycetes</taxon>
        <taxon>Mycobacteriales</taxon>
        <taxon>Nocardiaceae</taxon>
        <taxon>Nocardia</taxon>
    </lineage>
</organism>
<keyword evidence="3" id="KW-1185">Reference proteome</keyword>
<dbReference type="PANTHER" id="PTHR46969:SF1">
    <property type="entry name" value="BIFUNCTIONAL PROTEIN HLDE"/>
    <property type="match status" value="1"/>
</dbReference>